<name>A0A542XXX9_9MICO</name>
<dbReference type="RefSeq" id="WP_141888729.1">
    <property type="nucleotide sequence ID" value="NZ_BAAAUY010000023.1"/>
</dbReference>
<dbReference type="Gene3D" id="3.90.76.10">
    <property type="entry name" value="Dipeptide-binding Protein, Domain 1"/>
    <property type="match status" value="1"/>
</dbReference>
<dbReference type="GO" id="GO:0043190">
    <property type="term" value="C:ATP-binding cassette (ABC) transporter complex"/>
    <property type="evidence" value="ECO:0007669"/>
    <property type="project" value="InterPro"/>
</dbReference>
<evidence type="ECO:0000313" key="4">
    <source>
        <dbReference type="Proteomes" id="UP000319094"/>
    </source>
</evidence>
<dbReference type="PIRSF" id="PIRSF002741">
    <property type="entry name" value="MppA"/>
    <property type="match status" value="1"/>
</dbReference>
<dbReference type="Gene3D" id="3.10.105.10">
    <property type="entry name" value="Dipeptide-binding Protein, Domain 3"/>
    <property type="match status" value="1"/>
</dbReference>
<dbReference type="GO" id="GO:1904680">
    <property type="term" value="F:peptide transmembrane transporter activity"/>
    <property type="evidence" value="ECO:0007669"/>
    <property type="project" value="TreeGrafter"/>
</dbReference>
<evidence type="ECO:0000259" key="2">
    <source>
        <dbReference type="Pfam" id="PF00496"/>
    </source>
</evidence>
<dbReference type="OrthoDB" id="9046151at2"/>
<evidence type="ECO:0000313" key="3">
    <source>
        <dbReference type="EMBL" id="TQL40684.1"/>
    </source>
</evidence>
<dbReference type="EMBL" id="VFON01000002">
    <property type="protein sequence ID" value="TQL40684.1"/>
    <property type="molecule type" value="Genomic_DNA"/>
</dbReference>
<protein>
    <submittedName>
        <fullName evidence="3">Peptide/nickel transport system substrate-binding protein/oligopeptide transport system substrate-binding protein</fullName>
    </submittedName>
</protein>
<gene>
    <name evidence="3" type="ORF">FB468_3205</name>
</gene>
<dbReference type="GO" id="GO:0042597">
    <property type="term" value="C:periplasmic space"/>
    <property type="evidence" value="ECO:0007669"/>
    <property type="project" value="UniProtKB-ARBA"/>
</dbReference>
<dbReference type="PANTHER" id="PTHR30290:SF83">
    <property type="entry name" value="ABC TRANSPORTER SUBSTRATE-BINDING PROTEIN"/>
    <property type="match status" value="1"/>
</dbReference>
<keyword evidence="1" id="KW-0732">Signal</keyword>
<feature type="chain" id="PRO_5039158108" evidence="1">
    <location>
        <begin position="34"/>
        <end position="530"/>
    </location>
</feature>
<comment type="caution">
    <text evidence="3">The sequence shown here is derived from an EMBL/GenBank/DDBJ whole genome shotgun (WGS) entry which is preliminary data.</text>
</comment>
<evidence type="ECO:0000256" key="1">
    <source>
        <dbReference type="SAM" id="SignalP"/>
    </source>
</evidence>
<feature type="signal peptide" evidence="1">
    <location>
        <begin position="1"/>
        <end position="33"/>
    </location>
</feature>
<reference evidence="3 4" key="1">
    <citation type="submission" date="2019-06" db="EMBL/GenBank/DDBJ databases">
        <title>Sequencing the genomes of 1000 actinobacteria strains.</title>
        <authorList>
            <person name="Klenk H.-P."/>
        </authorList>
    </citation>
    <scope>NUCLEOTIDE SEQUENCE [LARGE SCALE GENOMIC DNA]</scope>
    <source>
        <strain evidence="3 4">DSM 8803</strain>
    </source>
</reference>
<dbReference type="InterPro" id="IPR039424">
    <property type="entry name" value="SBP_5"/>
</dbReference>
<dbReference type="InterPro" id="IPR030678">
    <property type="entry name" value="Peptide/Ni-bd"/>
</dbReference>
<dbReference type="Proteomes" id="UP000319094">
    <property type="component" value="Unassembled WGS sequence"/>
</dbReference>
<accession>A0A542XXX9</accession>
<feature type="domain" description="Solute-binding protein family 5" evidence="2">
    <location>
        <begin position="79"/>
        <end position="449"/>
    </location>
</feature>
<dbReference type="PANTHER" id="PTHR30290">
    <property type="entry name" value="PERIPLASMIC BINDING COMPONENT OF ABC TRANSPORTER"/>
    <property type="match status" value="1"/>
</dbReference>
<proteinExistence type="predicted"/>
<dbReference type="SUPFAM" id="SSF53850">
    <property type="entry name" value="Periplasmic binding protein-like II"/>
    <property type="match status" value="1"/>
</dbReference>
<dbReference type="PROSITE" id="PS51257">
    <property type="entry name" value="PROKAR_LIPOPROTEIN"/>
    <property type="match status" value="1"/>
</dbReference>
<sequence length="530" mass="57293">MKYATKRRSRVALAAGGAALALSLLVGCSVPGAGSGDGSSSFKISMYDPVNLTPANTWDYNLSKMLFTTPMDLDAETGEPVPAAAKSVESDDQLTWTITLQDGWKFHNGEPVTSASFIRAWNAAALGKNAWLQNGSFNKIAGYADLNPAEGEATTTELSGLTEVSETEFTVTLTEPFGLFPYLLTSNAFAPMPEAAFEDIDGFGKKPIGNGPYSIDNAYEPNQPVDVTRFDEYQGKAGNAEKITFVPYQSQDTAFNDLLAGNLDIVYPVPPDRLAEVDGLVDGRTAVSKIPNLNYLGLPLWDERFADVKVRQALSLAIDRDAFTEKILNGAGAPASSIAPDTVVGAQEGVCDACTYDPERAKQLLEEAGGWSGEMVLYGDQYAGRDQELQAMANQFKKVLGIDDVTFELSSYAKHAEIVDAKQAQGPFQLYMGAYYPHVSDFLGPLVTTDGYGNKTGYSNPKVDELVAQANALPVEEGLPLFEEAERLLWEDQPIIPLYYGYYTAAWSENVKSVPVGFSGLGDLRDVQVN</sequence>
<dbReference type="Gene3D" id="3.40.190.10">
    <property type="entry name" value="Periplasmic binding protein-like II"/>
    <property type="match status" value="1"/>
</dbReference>
<dbReference type="CDD" id="cd00995">
    <property type="entry name" value="PBP2_NikA_DppA_OppA_like"/>
    <property type="match status" value="1"/>
</dbReference>
<dbReference type="InterPro" id="IPR000914">
    <property type="entry name" value="SBP_5_dom"/>
</dbReference>
<dbReference type="GO" id="GO:0015833">
    <property type="term" value="P:peptide transport"/>
    <property type="evidence" value="ECO:0007669"/>
    <property type="project" value="TreeGrafter"/>
</dbReference>
<dbReference type="Pfam" id="PF00496">
    <property type="entry name" value="SBP_bac_5"/>
    <property type="match status" value="1"/>
</dbReference>
<keyword evidence="4" id="KW-1185">Reference proteome</keyword>
<dbReference type="AlphaFoldDB" id="A0A542XXX9"/>
<organism evidence="3 4">
    <name type="scientific">Leucobacter komagatae</name>
    <dbReference type="NCBI Taxonomy" id="55969"/>
    <lineage>
        <taxon>Bacteria</taxon>
        <taxon>Bacillati</taxon>
        <taxon>Actinomycetota</taxon>
        <taxon>Actinomycetes</taxon>
        <taxon>Micrococcales</taxon>
        <taxon>Microbacteriaceae</taxon>
        <taxon>Leucobacter</taxon>
    </lineage>
</organism>